<proteinExistence type="predicted"/>
<dbReference type="Proteomes" id="UP000503441">
    <property type="component" value="Chromosome"/>
</dbReference>
<gene>
    <name evidence="4" type="ORF">G7066_07485</name>
</gene>
<evidence type="ECO:0000256" key="1">
    <source>
        <dbReference type="ARBA" id="ARBA00022729"/>
    </source>
</evidence>
<protein>
    <submittedName>
        <fullName evidence="4">ABC transporter substrate-binding protein</fullName>
    </submittedName>
</protein>
<sequence>MRRIHTPEAAADTNDSTDVQAGSARTWDGIQKSGVLHVGTITDYPPNEFKTDDGKPTGWAVELVEAIAKKLDLKVEYELLLFDNILPRIEGGAIDLGVGSFTDTQEREKVVDFVNYYSAGTLWAAPKDSKVDPDNACGLRVAVMTGATQLLTELPERSEKCEAEGKKPIEILPYTGQPEVTNAVLMGAADAFSADSPVTIDAISALDGKIAIVGEMFDTAPYGFPVPRDSELAEPVRAALQELIDDGSYNKLLKKYNSESGAVTKATINAAKE</sequence>
<dbReference type="InterPro" id="IPR001638">
    <property type="entry name" value="Solute-binding_3/MltF_N"/>
</dbReference>
<name>A0ABX6JZY0_9MICO</name>
<feature type="region of interest" description="Disordered" evidence="2">
    <location>
        <begin position="1"/>
        <end position="21"/>
    </location>
</feature>
<dbReference type="SUPFAM" id="SSF53850">
    <property type="entry name" value="Periplasmic binding protein-like II"/>
    <property type="match status" value="1"/>
</dbReference>
<accession>A0ABX6JZY0</accession>
<organism evidence="4 5">
    <name type="scientific">Leucobacter coleopterorum</name>
    <dbReference type="NCBI Taxonomy" id="2714933"/>
    <lineage>
        <taxon>Bacteria</taxon>
        <taxon>Bacillati</taxon>
        <taxon>Actinomycetota</taxon>
        <taxon>Actinomycetes</taxon>
        <taxon>Micrococcales</taxon>
        <taxon>Microbacteriaceae</taxon>
        <taxon>Leucobacter</taxon>
    </lineage>
</organism>
<dbReference type="EMBL" id="CP049933">
    <property type="protein sequence ID" value="QIM18499.1"/>
    <property type="molecule type" value="Genomic_DNA"/>
</dbReference>
<reference evidence="4 5" key="1">
    <citation type="submission" date="2020-03" db="EMBL/GenBank/DDBJ databases">
        <title>Leucobacter sp. nov., isolated from beetles.</title>
        <authorList>
            <person name="Hyun D.-W."/>
            <person name="Bae J.-W."/>
        </authorList>
    </citation>
    <scope>NUCLEOTIDE SEQUENCE [LARGE SCALE GENOMIC DNA]</scope>
    <source>
        <strain evidence="4 5">HDW9A</strain>
    </source>
</reference>
<feature type="domain" description="Solute-binding protein family 3/N-terminal" evidence="3">
    <location>
        <begin position="35"/>
        <end position="260"/>
    </location>
</feature>
<keyword evidence="1" id="KW-0732">Signal</keyword>
<keyword evidence="5" id="KW-1185">Reference proteome</keyword>
<dbReference type="Pfam" id="PF00497">
    <property type="entry name" value="SBP_bac_3"/>
    <property type="match status" value="1"/>
</dbReference>
<evidence type="ECO:0000313" key="4">
    <source>
        <dbReference type="EMBL" id="QIM18499.1"/>
    </source>
</evidence>
<evidence type="ECO:0000259" key="3">
    <source>
        <dbReference type="SMART" id="SM00062"/>
    </source>
</evidence>
<dbReference type="RefSeq" id="WP_166330141.1">
    <property type="nucleotide sequence ID" value="NZ_CP049933.1"/>
</dbReference>
<dbReference type="CDD" id="cd01004">
    <property type="entry name" value="PBP2_MidA_like"/>
    <property type="match status" value="1"/>
</dbReference>
<dbReference type="SMART" id="SM00062">
    <property type="entry name" value="PBPb"/>
    <property type="match status" value="1"/>
</dbReference>
<evidence type="ECO:0000256" key="2">
    <source>
        <dbReference type="SAM" id="MobiDB-lite"/>
    </source>
</evidence>
<dbReference type="PANTHER" id="PTHR35936:SF17">
    <property type="entry name" value="ARGININE-BINDING EXTRACELLULAR PROTEIN ARTP"/>
    <property type="match status" value="1"/>
</dbReference>
<evidence type="ECO:0000313" key="5">
    <source>
        <dbReference type="Proteomes" id="UP000503441"/>
    </source>
</evidence>
<dbReference type="Gene3D" id="3.40.190.10">
    <property type="entry name" value="Periplasmic binding protein-like II"/>
    <property type="match status" value="2"/>
</dbReference>
<dbReference type="PANTHER" id="PTHR35936">
    <property type="entry name" value="MEMBRANE-BOUND LYTIC MUREIN TRANSGLYCOSYLASE F"/>
    <property type="match status" value="1"/>
</dbReference>